<dbReference type="PRINTS" id="PR00113">
    <property type="entry name" value="ALKPHPHTASE"/>
</dbReference>
<dbReference type="InterPro" id="IPR018299">
    <property type="entry name" value="Alkaline_phosphatase_AS"/>
</dbReference>
<feature type="binding site" evidence="14">
    <location>
        <position position="342"/>
    </location>
    <ligand>
        <name>Zn(2+)</name>
        <dbReference type="ChEBI" id="CHEBI:29105"/>
        <label>2</label>
    </ligand>
</feature>
<keyword evidence="6 14" id="KW-0479">Metal-binding</keyword>
<feature type="active site" description="Phosphoserine intermediate" evidence="13">
    <location>
        <position position="115"/>
    </location>
</feature>
<keyword evidence="17" id="KW-0812">Transmembrane</keyword>
<accession>A0A1Y1K2C6</accession>
<feature type="binding site" evidence="14">
    <location>
        <position position="379"/>
    </location>
    <ligand>
        <name>Zn(2+)</name>
        <dbReference type="ChEBI" id="CHEBI:29105"/>
        <label>2</label>
    </ligand>
</feature>
<dbReference type="GO" id="GO:0046872">
    <property type="term" value="F:metal ion binding"/>
    <property type="evidence" value="ECO:0007669"/>
    <property type="project" value="UniProtKB-KW"/>
</dbReference>
<evidence type="ECO:0000313" key="21">
    <source>
        <dbReference type="Proteomes" id="UP000327044"/>
    </source>
</evidence>
<evidence type="ECO:0000256" key="1">
    <source>
        <dbReference type="ARBA" id="ARBA00004609"/>
    </source>
</evidence>
<proteinExistence type="inferred from homology"/>
<sequence length="530" mass="57469">MFFGLALTLAFYAGGGEGASLACETRNQENNALFWESQALATVMERVKNKQNTNTAKNVILFLGDGMSIPTLTASRIHLGQISGHSGEEAQLSFEKFPFTGLAKTYCVDGQVADSACTATAFLCGIKANVATIGVTADVNHRDCEAGRNATNHVKSIVHLSQMAGKRTGIVTTTTVTHATPAGAYAHTPSRDWQSDANVVDDGENPEHCVDIASQLIHGDTGKNLNVIFGGGRKNFIPNNIRDDEGMFGSRLDGRDLISEWKAAGAGREYVYNVSGLKAIRDDTHFALGLFHSDHMDFNFDRNPTQQPSLAEMTRRAIDILSRSESGFFLFVEGGRIDHAHHLNLARKALDETLEFHKAVEIADEMTDERETLIVVTSDHAHTMSFGGYPERGSDILGIAGYGSDNLPYTTLTYASGAGKKTDPHGNRIDITRHNFSDPNYEYPSYIPLSAETHGGDDVAIFARGPWAHLLSGVIEQNVIPHVIKFASCVGEDNDTCAVAFGGVTHLGAPLSLIFLLVVPLLYTGCQMFW</sequence>
<dbReference type="GO" id="GO:0098552">
    <property type="term" value="C:side of membrane"/>
    <property type="evidence" value="ECO:0007669"/>
    <property type="project" value="UniProtKB-KW"/>
</dbReference>
<feature type="binding site" evidence="14">
    <location>
        <position position="380"/>
    </location>
    <ligand>
        <name>Zn(2+)</name>
        <dbReference type="ChEBI" id="CHEBI:29105"/>
        <label>2</label>
    </ligand>
</feature>
<dbReference type="PANTHER" id="PTHR11596">
    <property type="entry name" value="ALKALINE PHOSPHATASE"/>
    <property type="match status" value="1"/>
</dbReference>
<dbReference type="SMART" id="SM00098">
    <property type="entry name" value="alkPPc"/>
    <property type="match status" value="1"/>
</dbReference>
<organism evidence="19">
    <name type="scientific">Photinus pyralis</name>
    <name type="common">Common eastern firefly</name>
    <name type="synonym">Lampyris pyralis</name>
    <dbReference type="NCBI Taxonomy" id="7054"/>
    <lineage>
        <taxon>Eukaryota</taxon>
        <taxon>Metazoa</taxon>
        <taxon>Ecdysozoa</taxon>
        <taxon>Arthropoda</taxon>
        <taxon>Hexapoda</taxon>
        <taxon>Insecta</taxon>
        <taxon>Pterygota</taxon>
        <taxon>Neoptera</taxon>
        <taxon>Endopterygota</taxon>
        <taxon>Coleoptera</taxon>
        <taxon>Polyphaga</taxon>
        <taxon>Elateriformia</taxon>
        <taxon>Elateroidea</taxon>
        <taxon>Lampyridae</taxon>
        <taxon>Lampyrinae</taxon>
        <taxon>Photinus</taxon>
    </lineage>
</organism>
<feature type="binding site" evidence="14">
    <location>
        <position position="178"/>
    </location>
    <ligand>
        <name>Mg(2+)</name>
        <dbReference type="ChEBI" id="CHEBI:18420"/>
    </ligand>
</feature>
<keyword evidence="8 14" id="KW-0862">Zinc</keyword>
<protein>
    <recommendedName>
        <fullName evidence="3 16">Alkaline phosphatase</fullName>
        <ecNumber evidence="3 16">3.1.3.1</ecNumber>
    </recommendedName>
</protein>
<comment type="cofactor">
    <cofactor evidence="14">
        <name>Zn(2+)</name>
        <dbReference type="ChEBI" id="CHEBI:29105"/>
    </cofactor>
    <text evidence="14">Binds 2 Zn(2+) ions.</text>
</comment>
<evidence type="ECO:0000256" key="5">
    <source>
        <dbReference type="ARBA" id="ARBA00022622"/>
    </source>
</evidence>
<keyword evidence="17" id="KW-1133">Transmembrane helix</keyword>
<keyword evidence="18" id="KW-0732">Signal</keyword>
<dbReference type="GO" id="GO:0004035">
    <property type="term" value="F:alkaline phosphatase activity"/>
    <property type="evidence" value="ECO:0007669"/>
    <property type="project" value="UniProtKB-EC"/>
</dbReference>
<dbReference type="EMBL" id="VVIM01000001">
    <property type="protein sequence ID" value="KAB0803632.1"/>
    <property type="molecule type" value="Genomic_DNA"/>
</dbReference>
<keyword evidence="21" id="KW-1185">Reference proteome</keyword>
<dbReference type="GO" id="GO:0005886">
    <property type="term" value="C:plasma membrane"/>
    <property type="evidence" value="ECO:0007669"/>
    <property type="project" value="UniProtKB-SubCell"/>
</dbReference>
<keyword evidence="11" id="KW-0325">Glycoprotein</keyword>
<evidence type="ECO:0000256" key="8">
    <source>
        <dbReference type="ARBA" id="ARBA00022833"/>
    </source>
</evidence>
<name>A0A1Y1K2C6_PHOPY</name>
<evidence type="ECO:0000256" key="14">
    <source>
        <dbReference type="PIRSR" id="PIRSR601952-2"/>
    </source>
</evidence>
<feature type="binding site" evidence="14">
    <location>
        <position position="180"/>
    </location>
    <ligand>
        <name>Mg(2+)</name>
        <dbReference type="ChEBI" id="CHEBI:18420"/>
    </ligand>
</feature>
<feature type="binding site" evidence="14">
    <location>
        <position position="454"/>
    </location>
    <ligand>
        <name>Zn(2+)</name>
        <dbReference type="ChEBI" id="CHEBI:29105"/>
        <label>2</label>
    </ligand>
</feature>
<dbReference type="AlphaFoldDB" id="A0A1Y1K2C6"/>
<evidence type="ECO:0000256" key="18">
    <source>
        <dbReference type="SAM" id="SignalP"/>
    </source>
</evidence>
<dbReference type="Gene3D" id="3.40.720.10">
    <property type="entry name" value="Alkaline Phosphatase, subunit A"/>
    <property type="match status" value="1"/>
</dbReference>
<evidence type="ECO:0000256" key="3">
    <source>
        <dbReference type="ARBA" id="ARBA00012647"/>
    </source>
</evidence>
<dbReference type="InterPro" id="IPR017850">
    <property type="entry name" value="Alkaline_phosphatase_core_sf"/>
</dbReference>
<dbReference type="FunFam" id="3.40.720.10:FF:000008">
    <property type="entry name" value="Alkaline phosphatase"/>
    <property type="match status" value="1"/>
</dbReference>
<gene>
    <name evidence="20" type="ORF">PPYR_00602</name>
</gene>
<dbReference type="SUPFAM" id="SSF53649">
    <property type="entry name" value="Alkaline phosphatase-like"/>
    <property type="match status" value="1"/>
</dbReference>
<evidence type="ECO:0000256" key="7">
    <source>
        <dbReference type="ARBA" id="ARBA00022801"/>
    </source>
</evidence>
<keyword evidence="12" id="KW-0449">Lipoprotein</keyword>
<evidence type="ECO:0000256" key="9">
    <source>
        <dbReference type="ARBA" id="ARBA00022842"/>
    </source>
</evidence>
<feature type="signal peptide" evidence="18">
    <location>
        <begin position="1"/>
        <end position="18"/>
    </location>
</feature>
<feature type="chain" id="PRO_5033289597" description="Alkaline phosphatase" evidence="18">
    <location>
        <begin position="19"/>
        <end position="530"/>
    </location>
</feature>
<keyword evidence="7 16" id="KW-0378">Hydrolase</keyword>
<dbReference type="Pfam" id="PF00245">
    <property type="entry name" value="Alk_phosphatase"/>
    <property type="match status" value="1"/>
</dbReference>
<dbReference type="InParanoid" id="A0A1Y1K2C6"/>
<dbReference type="InterPro" id="IPR001952">
    <property type="entry name" value="Alkaline_phosphatase"/>
</dbReference>
<evidence type="ECO:0000256" key="6">
    <source>
        <dbReference type="ARBA" id="ARBA00022723"/>
    </source>
</evidence>
<comment type="catalytic activity">
    <reaction evidence="16">
        <text>a phosphate monoester + H2O = an alcohol + phosphate</text>
        <dbReference type="Rhea" id="RHEA:15017"/>
        <dbReference type="ChEBI" id="CHEBI:15377"/>
        <dbReference type="ChEBI" id="CHEBI:30879"/>
        <dbReference type="ChEBI" id="CHEBI:43474"/>
        <dbReference type="ChEBI" id="CHEBI:67140"/>
        <dbReference type="EC" id="3.1.3.1"/>
    </reaction>
</comment>
<evidence type="ECO:0000256" key="12">
    <source>
        <dbReference type="ARBA" id="ARBA00023288"/>
    </source>
</evidence>
<feature type="binding site" evidence="14">
    <location>
        <position position="65"/>
    </location>
    <ligand>
        <name>Mg(2+)</name>
        <dbReference type="ChEBI" id="CHEBI:18420"/>
    </ligand>
</feature>
<evidence type="ECO:0000256" key="13">
    <source>
        <dbReference type="PIRSR" id="PIRSR601952-1"/>
    </source>
</evidence>
<reference evidence="20" key="3">
    <citation type="submission" date="2019-08" db="EMBL/GenBank/DDBJ databases">
        <authorList>
            <consortium name="Photinus pyralis genome working group"/>
            <person name="Fallon T.R."/>
            <person name="Sander Lower S.E."/>
            <person name="Weng J.-K."/>
        </authorList>
    </citation>
    <scope>NUCLEOTIDE SEQUENCE</scope>
    <source>
        <strain evidence="20">1611_PpyrPB1</strain>
        <tissue evidence="20">Whole body</tissue>
    </source>
</reference>
<evidence type="ECO:0000256" key="11">
    <source>
        <dbReference type="ARBA" id="ARBA00023180"/>
    </source>
</evidence>
<dbReference type="EC" id="3.1.3.1" evidence="3 16"/>
<dbReference type="PROSITE" id="PS00123">
    <property type="entry name" value="ALKALINE_PHOSPHATASE"/>
    <property type="match status" value="1"/>
</dbReference>
<evidence type="ECO:0000256" key="16">
    <source>
        <dbReference type="RuleBase" id="RU003947"/>
    </source>
</evidence>
<comment type="cofactor">
    <cofactor evidence="14">
        <name>Mg(2+)</name>
        <dbReference type="ChEBI" id="CHEBI:18420"/>
    </cofactor>
    <text evidence="14">Binds 1 Mg(2+) ion.</text>
</comment>
<keyword evidence="10 17" id="KW-0472">Membrane</keyword>
<evidence type="ECO:0000313" key="19">
    <source>
        <dbReference type="EMBL" id="JAV54628.1"/>
    </source>
</evidence>
<feature type="transmembrane region" description="Helical" evidence="17">
    <location>
        <begin position="498"/>
        <end position="523"/>
    </location>
</feature>
<feature type="binding site" evidence="14">
    <location>
        <position position="333"/>
    </location>
    <ligand>
        <name>Mg(2+)</name>
        <dbReference type="ChEBI" id="CHEBI:18420"/>
    </ligand>
</feature>
<evidence type="ECO:0000256" key="15">
    <source>
        <dbReference type="RuleBase" id="RU003946"/>
    </source>
</evidence>
<dbReference type="Proteomes" id="UP000327044">
    <property type="component" value="Unassembled WGS sequence"/>
</dbReference>
<feature type="binding site" evidence="14">
    <location>
        <position position="338"/>
    </location>
    <ligand>
        <name>Zn(2+)</name>
        <dbReference type="ChEBI" id="CHEBI:29105"/>
        <label>2</label>
    </ligand>
</feature>
<comment type="subcellular location">
    <subcellularLocation>
        <location evidence="1">Cell membrane</location>
        <topology evidence="1">Lipid-anchor</topology>
        <topology evidence="1">GPI-anchor</topology>
    </subcellularLocation>
</comment>
<evidence type="ECO:0000256" key="2">
    <source>
        <dbReference type="ARBA" id="ARBA00005984"/>
    </source>
</evidence>
<dbReference type="PANTHER" id="PTHR11596:SF91">
    <property type="entry name" value="ALKALINE PHOSPHATASE-RELATED"/>
    <property type="match status" value="1"/>
</dbReference>
<dbReference type="CDD" id="cd16012">
    <property type="entry name" value="ALP"/>
    <property type="match status" value="1"/>
</dbReference>
<feature type="binding site" evidence="14">
    <location>
        <position position="65"/>
    </location>
    <ligand>
        <name>Zn(2+)</name>
        <dbReference type="ChEBI" id="CHEBI:29105"/>
        <label>2</label>
    </ligand>
</feature>
<keyword evidence="5" id="KW-0336">GPI-anchor</keyword>
<comment type="similarity">
    <text evidence="2 15">Belongs to the alkaline phosphatase family.</text>
</comment>
<evidence type="ECO:0000256" key="17">
    <source>
        <dbReference type="SAM" id="Phobius"/>
    </source>
</evidence>
<dbReference type="OrthoDB" id="5818554at2759"/>
<reference evidence="20 21" key="2">
    <citation type="journal article" date="2018" name="Elife">
        <title>Firefly genomes illuminate parallel origins of bioluminescence in beetles.</title>
        <authorList>
            <person name="Fallon T.R."/>
            <person name="Lower S.E."/>
            <person name="Chang C.H."/>
            <person name="Bessho-Uehara M."/>
            <person name="Martin G.J."/>
            <person name="Bewick A.J."/>
            <person name="Behringer M."/>
            <person name="Debat H.J."/>
            <person name="Wong I."/>
            <person name="Day J.C."/>
            <person name="Suvorov A."/>
            <person name="Silva C.J."/>
            <person name="Stanger-Hall K.F."/>
            <person name="Hall D.W."/>
            <person name="Schmitz R.J."/>
            <person name="Nelson D.R."/>
            <person name="Lewis S.M."/>
            <person name="Shigenobu S."/>
            <person name="Bybee S.M."/>
            <person name="Larracuente A.M."/>
            <person name="Oba Y."/>
            <person name="Weng J.K."/>
        </authorList>
    </citation>
    <scope>NUCLEOTIDE SEQUENCE [LARGE SCALE GENOMIC DNA]</scope>
    <source>
        <strain evidence="20">1611_PpyrPB1</strain>
        <tissue evidence="20">Whole body</tissue>
    </source>
</reference>
<evidence type="ECO:0000313" key="20">
    <source>
        <dbReference type="EMBL" id="KAB0803632.1"/>
    </source>
</evidence>
<dbReference type="FunCoup" id="A0A1Y1K2C6">
    <property type="interactions" value="129"/>
</dbReference>
<keyword evidence="9 14" id="KW-0460">Magnesium</keyword>
<evidence type="ECO:0000256" key="10">
    <source>
        <dbReference type="ARBA" id="ARBA00023136"/>
    </source>
</evidence>
<evidence type="ECO:0000256" key="4">
    <source>
        <dbReference type="ARBA" id="ARBA00022475"/>
    </source>
</evidence>
<keyword evidence="4" id="KW-1003">Cell membrane</keyword>
<reference evidence="19" key="1">
    <citation type="journal article" date="2016" name="Sci. Rep.">
        <title>Molecular characterization of firefly nuptial gifts: a multi-omics approach sheds light on postcopulatory sexual selection.</title>
        <authorList>
            <person name="Al-Wathiqui N."/>
            <person name="Fallon T.R."/>
            <person name="South A."/>
            <person name="Weng J.K."/>
            <person name="Lewis S.M."/>
        </authorList>
    </citation>
    <scope>NUCLEOTIDE SEQUENCE</scope>
</reference>
<dbReference type="EMBL" id="GEZM01096720">
    <property type="protein sequence ID" value="JAV54628.1"/>
    <property type="molecule type" value="Transcribed_RNA"/>
</dbReference>